<feature type="domain" description="NAD-dependent epimerase/dehydratase" evidence="5">
    <location>
        <begin position="4"/>
        <end position="164"/>
    </location>
</feature>
<evidence type="ECO:0000313" key="7">
    <source>
        <dbReference type="Proteomes" id="UP000680866"/>
    </source>
</evidence>
<dbReference type="GO" id="GO:0016491">
    <property type="term" value="F:oxidoreductase activity"/>
    <property type="evidence" value="ECO:0007669"/>
    <property type="project" value="UniProtKB-KW"/>
</dbReference>
<keyword evidence="3" id="KW-0520">NAD</keyword>
<dbReference type="Pfam" id="PF01370">
    <property type="entry name" value="Epimerase"/>
    <property type="match status" value="1"/>
</dbReference>
<dbReference type="KEGG" id="pry:Prubr_72170"/>
<dbReference type="InterPro" id="IPR001509">
    <property type="entry name" value="Epimerase_deHydtase"/>
</dbReference>
<protein>
    <submittedName>
        <fullName evidence="6">UDP-glucose 4-epimerase</fullName>
    </submittedName>
</protein>
<accession>A0A810N9W8</accession>
<evidence type="ECO:0000256" key="4">
    <source>
        <dbReference type="SAM" id="MobiDB-lite"/>
    </source>
</evidence>
<dbReference type="SUPFAM" id="SSF51735">
    <property type="entry name" value="NAD(P)-binding Rossmann-fold domains"/>
    <property type="match status" value="1"/>
</dbReference>
<evidence type="ECO:0000259" key="5">
    <source>
        <dbReference type="Pfam" id="PF01370"/>
    </source>
</evidence>
<keyword evidence="2" id="KW-0560">Oxidoreductase</keyword>
<dbReference type="InterPro" id="IPR036291">
    <property type="entry name" value="NAD(P)-bd_dom_sf"/>
</dbReference>
<dbReference type="EMBL" id="AP023359">
    <property type="protein sequence ID" value="BCJ70196.1"/>
    <property type="molecule type" value="Genomic_DNA"/>
</dbReference>
<dbReference type="Proteomes" id="UP000680866">
    <property type="component" value="Chromosome"/>
</dbReference>
<comment type="similarity">
    <text evidence="1">Belongs to the NAD(P)-dependent epimerase/dehydratase family.</text>
</comment>
<gene>
    <name evidence="6" type="ORF">Prubr_72170</name>
</gene>
<reference evidence="6" key="1">
    <citation type="submission" date="2020-08" db="EMBL/GenBank/DDBJ databases">
        <title>Whole genome shotgun sequence of Polymorphospora rubra NBRC 101157.</title>
        <authorList>
            <person name="Komaki H."/>
            <person name="Tamura T."/>
        </authorList>
    </citation>
    <scope>NUCLEOTIDE SEQUENCE</scope>
    <source>
        <strain evidence="6">NBRC 101157</strain>
    </source>
</reference>
<evidence type="ECO:0000313" key="6">
    <source>
        <dbReference type="EMBL" id="BCJ70196.1"/>
    </source>
</evidence>
<proteinExistence type="inferred from homology"/>
<evidence type="ECO:0000256" key="3">
    <source>
        <dbReference type="ARBA" id="ARBA00023027"/>
    </source>
</evidence>
<dbReference type="PANTHER" id="PTHR43103:SF5">
    <property type="entry name" value="4-EPIMERASE, PUTATIVE (AFU_ORTHOLOGUE AFUA_7G00360)-RELATED"/>
    <property type="match status" value="1"/>
</dbReference>
<dbReference type="AlphaFoldDB" id="A0A810N9W8"/>
<dbReference type="Gene3D" id="3.40.50.720">
    <property type="entry name" value="NAD(P)-binding Rossmann-like Domain"/>
    <property type="match status" value="1"/>
</dbReference>
<keyword evidence="7" id="KW-1185">Reference proteome</keyword>
<feature type="region of interest" description="Disordered" evidence="4">
    <location>
        <begin position="234"/>
        <end position="267"/>
    </location>
</feature>
<dbReference type="PANTHER" id="PTHR43103">
    <property type="entry name" value="NUCLEOSIDE-DIPHOSPHATE-SUGAR EPIMERASE"/>
    <property type="match status" value="1"/>
</dbReference>
<sequence>MSTILVTGAAGRIGTLLRHAFAGRHTVRCHDTVAPAHRLAGEEWTHGDVADADSLAAAADGVDSIVHLAADADPKAPWDRLHGPNIAGVRAVYETAVRTGARSVVFASSHHASGGHDRDRTPGVDATWPPRPCCRYGVTKVFGEALGRHHADVDGLSVTCLRIGDFAERPADELSLRIWVSPDDLVRAFRAALTTGQRYGVHLISSANTRSLWRTADSNRQLGYAPRDDAEVYAADVDPDGPRHPCFRRPADPAATPDGADPLEVAR</sequence>
<dbReference type="RefSeq" id="WP_212819946.1">
    <property type="nucleotide sequence ID" value="NZ_AP023359.1"/>
</dbReference>
<organism evidence="6 7">
    <name type="scientific">Polymorphospora rubra</name>
    <dbReference type="NCBI Taxonomy" id="338584"/>
    <lineage>
        <taxon>Bacteria</taxon>
        <taxon>Bacillati</taxon>
        <taxon>Actinomycetota</taxon>
        <taxon>Actinomycetes</taxon>
        <taxon>Micromonosporales</taxon>
        <taxon>Micromonosporaceae</taxon>
        <taxon>Polymorphospora</taxon>
    </lineage>
</organism>
<evidence type="ECO:0000256" key="2">
    <source>
        <dbReference type="ARBA" id="ARBA00023002"/>
    </source>
</evidence>
<feature type="compositionally biased region" description="Low complexity" evidence="4">
    <location>
        <begin position="252"/>
        <end position="267"/>
    </location>
</feature>
<name>A0A810N9W8_9ACTN</name>
<evidence type="ECO:0000256" key="1">
    <source>
        <dbReference type="ARBA" id="ARBA00007637"/>
    </source>
</evidence>